<accession>A0A843X1J3</accession>
<comment type="caution">
    <text evidence="2">The sequence shown here is derived from an EMBL/GenBank/DDBJ whole genome shotgun (WGS) entry which is preliminary data.</text>
</comment>
<name>A0A843X1J3_COLES</name>
<keyword evidence="3" id="KW-1185">Reference proteome</keyword>
<sequence>MLTLRSSAPRSTQPPSSVDTLQPRSTLTSSSVDTYPCLGDSSLGRRLGSSCSCGALHLQNPFYICKVDPMAAFHL</sequence>
<proteinExistence type="predicted"/>
<evidence type="ECO:0000313" key="2">
    <source>
        <dbReference type="EMBL" id="MQM10965.1"/>
    </source>
</evidence>
<reference evidence="2" key="1">
    <citation type="submission" date="2017-07" db="EMBL/GenBank/DDBJ databases">
        <title>Taro Niue Genome Assembly and Annotation.</title>
        <authorList>
            <person name="Atibalentja N."/>
            <person name="Keating K."/>
            <person name="Fields C.J."/>
        </authorList>
    </citation>
    <scope>NUCLEOTIDE SEQUENCE</scope>
    <source>
        <strain evidence="2">Niue_2</strain>
        <tissue evidence="2">Leaf</tissue>
    </source>
</reference>
<feature type="region of interest" description="Disordered" evidence="1">
    <location>
        <begin position="1"/>
        <end position="31"/>
    </location>
</feature>
<evidence type="ECO:0000313" key="3">
    <source>
        <dbReference type="Proteomes" id="UP000652761"/>
    </source>
</evidence>
<organism evidence="2 3">
    <name type="scientific">Colocasia esculenta</name>
    <name type="common">Wild taro</name>
    <name type="synonym">Arum esculentum</name>
    <dbReference type="NCBI Taxonomy" id="4460"/>
    <lineage>
        <taxon>Eukaryota</taxon>
        <taxon>Viridiplantae</taxon>
        <taxon>Streptophyta</taxon>
        <taxon>Embryophyta</taxon>
        <taxon>Tracheophyta</taxon>
        <taxon>Spermatophyta</taxon>
        <taxon>Magnoliopsida</taxon>
        <taxon>Liliopsida</taxon>
        <taxon>Araceae</taxon>
        <taxon>Aroideae</taxon>
        <taxon>Colocasieae</taxon>
        <taxon>Colocasia</taxon>
    </lineage>
</organism>
<dbReference type="AlphaFoldDB" id="A0A843X1J3"/>
<protein>
    <submittedName>
        <fullName evidence="2">Uncharacterized protein</fullName>
    </submittedName>
</protein>
<evidence type="ECO:0000256" key="1">
    <source>
        <dbReference type="SAM" id="MobiDB-lite"/>
    </source>
</evidence>
<dbReference type="EMBL" id="NMUH01004831">
    <property type="protein sequence ID" value="MQM10965.1"/>
    <property type="molecule type" value="Genomic_DNA"/>
</dbReference>
<dbReference type="Proteomes" id="UP000652761">
    <property type="component" value="Unassembled WGS sequence"/>
</dbReference>
<gene>
    <name evidence="2" type="ORF">Taro_043864</name>
</gene>